<keyword evidence="3" id="KW-1185">Reference proteome</keyword>
<dbReference type="RefSeq" id="WP_120204859.1">
    <property type="nucleotide sequence ID" value="NZ_CP032514.1"/>
</dbReference>
<name>A0ABM6Z4B8_9ACTO</name>
<accession>A0ABM6Z4B8</accession>
<proteinExistence type="predicted"/>
<protein>
    <submittedName>
        <fullName evidence="2">Uncharacterized protein</fullName>
    </submittedName>
</protein>
<dbReference type="Proteomes" id="UP000273001">
    <property type="component" value="Chromosome"/>
</dbReference>
<sequence>MRSKDSSGNDDRKRAGHAEPGRPWREKVQGWREATVRLAHDVRIVAGATGVVVGAVGKIIRLVEQVSQWLG</sequence>
<reference evidence="2 3" key="1">
    <citation type="submission" date="2018-09" db="EMBL/GenBank/DDBJ databases">
        <authorList>
            <person name="Li J."/>
        </authorList>
    </citation>
    <scope>NUCLEOTIDE SEQUENCE [LARGE SCALE GENOMIC DNA]</scope>
    <source>
        <strain evidence="2 3">2129</strain>
    </source>
</reference>
<evidence type="ECO:0000313" key="2">
    <source>
        <dbReference type="EMBL" id="AYD90142.1"/>
    </source>
</evidence>
<feature type="region of interest" description="Disordered" evidence="1">
    <location>
        <begin position="1"/>
        <end position="27"/>
    </location>
</feature>
<organism evidence="2 3">
    <name type="scientific">Actinomyces lilanjuaniae</name>
    <dbReference type="NCBI Taxonomy" id="2321394"/>
    <lineage>
        <taxon>Bacteria</taxon>
        <taxon>Bacillati</taxon>
        <taxon>Actinomycetota</taxon>
        <taxon>Actinomycetes</taxon>
        <taxon>Actinomycetales</taxon>
        <taxon>Actinomycetaceae</taxon>
        <taxon>Actinomyces</taxon>
    </lineage>
</organism>
<evidence type="ECO:0000313" key="3">
    <source>
        <dbReference type="Proteomes" id="UP000273001"/>
    </source>
</evidence>
<evidence type="ECO:0000256" key="1">
    <source>
        <dbReference type="SAM" id="MobiDB-lite"/>
    </source>
</evidence>
<dbReference type="EMBL" id="CP032514">
    <property type="protein sequence ID" value="AYD90142.1"/>
    <property type="molecule type" value="Genomic_DNA"/>
</dbReference>
<gene>
    <name evidence="2" type="ORF">D5R93_09270</name>
</gene>